<dbReference type="Proteomes" id="UP000789901">
    <property type="component" value="Unassembled WGS sequence"/>
</dbReference>
<name>A0ABN7W8V2_GIGMA</name>
<feature type="non-terminal residue" evidence="2">
    <location>
        <position position="160"/>
    </location>
</feature>
<evidence type="ECO:0000313" key="2">
    <source>
        <dbReference type="EMBL" id="CAG8821534.1"/>
    </source>
</evidence>
<feature type="region of interest" description="Disordered" evidence="1">
    <location>
        <begin position="124"/>
        <end position="149"/>
    </location>
</feature>
<accession>A0ABN7W8V2</accession>
<proteinExistence type="predicted"/>
<reference evidence="2 3" key="1">
    <citation type="submission" date="2021-06" db="EMBL/GenBank/DDBJ databases">
        <authorList>
            <person name="Kallberg Y."/>
            <person name="Tangrot J."/>
            <person name="Rosling A."/>
        </authorList>
    </citation>
    <scope>NUCLEOTIDE SEQUENCE [LARGE SCALE GENOMIC DNA]</scope>
    <source>
        <strain evidence="2 3">120-4 pot B 10/14</strain>
    </source>
</reference>
<keyword evidence="3" id="KW-1185">Reference proteome</keyword>
<sequence length="160" mass="18238">MSVQETNNGQNNNKTNYMMEPIAESSGSSLLRSTDARFLMTNENLVKQTYKQIRIREAKLEEMKDTTVPIYAKSETYAQDITQNVWSKAVNMNTTNPKEATVNMVSNIELPTSLSAFNSLIAEREPRDEPTLDNPYSEQYPEEDISTRSSDIVMEIVEKE</sequence>
<evidence type="ECO:0000313" key="3">
    <source>
        <dbReference type="Proteomes" id="UP000789901"/>
    </source>
</evidence>
<evidence type="ECO:0000256" key="1">
    <source>
        <dbReference type="SAM" id="MobiDB-lite"/>
    </source>
</evidence>
<organism evidence="2 3">
    <name type="scientific">Gigaspora margarita</name>
    <dbReference type="NCBI Taxonomy" id="4874"/>
    <lineage>
        <taxon>Eukaryota</taxon>
        <taxon>Fungi</taxon>
        <taxon>Fungi incertae sedis</taxon>
        <taxon>Mucoromycota</taxon>
        <taxon>Glomeromycotina</taxon>
        <taxon>Glomeromycetes</taxon>
        <taxon>Diversisporales</taxon>
        <taxon>Gigasporaceae</taxon>
        <taxon>Gigaspora</taxon>
    </lineage>
</organism>
<comment type="caution">
    <text evidence="2">The sequence shown here is derived from an EMBL/GenBank/DDBJ whole genome shotgun (WGS) entry which is preliminary data.</text>
</comment>
<gene>
    <name evidence="2" type="ORF">GMARGA_LOCUS27851</name>
</gene>
<protein>
    <submittedName>
        <fullName evidence="2">28248_t:CDS:1</fullName>
    </submittedName>
</protein>
<dbReference type="EMBL" id="CAJVQB010034697">
    <property type="protein sequence ID" value="CAG8821534.1"/>
    <property type="molecule type" value="Genomic_DNA"/>
</dbReference>